<reference evidence="2 3" key="1">
    <citation type="journal article" date="2017" name="Gigascience">
        <title>Draft genome of the honey bee ectoparasitic mite, Tropilaelaps mercedesae, is shaped by the parasitic life history.</title>
        <authorList>
            <person name="Dong X."/>
            <person name="Armstrong S.D."/>
            <person name="Xia D."/>
            <person name="Makepeace B.L."/>
            <person name="Darby A.C."/>
            <person name="Kadowaki T."/>
        </authorList>
    </citation>
    <scope>NUCLEOTIDE SEQUENCE [LARGE SCALE GENOMIC DNA]</scope>
    <source>
        <strain evidence="2">Wuxi-XJTLU</strain>
    </source>
</reference>
<dbReference type="AlphaFoldDB" id="A0A1V9Y2B4"/>
<feature type="signal peptide" evidence="1">
    <location>
        <begin position="1"/>
        <end position="25"/>
    </location>
</feature>
<evidence type="ECO:0000313" key="3">
    <source>
        <dbReference type="Proteomes" id="UP000192247"/>
    </source>
</evidence>
<dbReference type="InParanoid" id="A0A1V9Y2B4"/>
<keyword evidence="1" id="KW-0732">Signal</keyword>
<sequence>MKVMPIGTTLLMFVLAAALIGTAYASGSLQHRKFRFDKKIKDDSRKLLHKPNAPTTELS</sequence>
<comment type="caution">
    <text evidence="2">The sequence shown here is derived from an EMBL/GenBank/DDBJ whole genome shotgun (WGS) entry which is preliminary data.</text>
</comment>
<dbReference type="EMBL" id="MNPL01000595">
    <property type="protein sequence ID" value="OQR79872.1"/>
    <property type="molecule type" value="Genomic_DNA"/>
</dbReference>
<gene>
    <name evidence="2" type="ORF">BIW11_02490</name>
</gene>
<name>A0A1V9Y2B4_9ACAR</name>
<organism evidence="2 3">
    <name type="scientific">Tropilaelaps mercedesae</name>
    <dbReference type="NCBI Taxonomy" id="418985"/>
    <lineage>
        <taxon>Eukaryota</taxon>
        <taxon>Metazoa</taxon>
        <taxon>Ecdysozoa</taxon>
        <taxon>Arthropoda</taxon>
        <taxon>Chelicerata</taxon>
        <taxon>Arachnida</taxon>
        <taxon>Acari</taxon>
        <taxon>Parasitiformes</taxon>
        <taxon>Mesostigmata</taxon>
        <taxon>Gamasina</taxon>
        <taxon>Dermanyssoidea</taxon>
        <taxon>Laelapidae</taxon>
        <taxon>Tropilaelaps</taxon>
    </lineage>
</organism>
<accession>A0A1V9Y2B4</accession>
<feature type="chain" id="PRO_5013071346" evidence="1">
    <location>
        <begin position="26"/>
        <end position="59"/>
    </location>
</feature>
<protein>
    <submittedName>
        <fullName evidence="2">Uncharacterized protein</fullName>
    </submittedName>
</protein>
<evidence type="ECO:0000313" key="2">
    <source>
        <dbReference type="EMBL" id="OQR79872.1"/>
    </source>
</evidence>
<keyword evidence="3" id="KW-1185">Reference proteome</keyword>
<evidence type="ECO:0000256" key="1">
    <source>
        <dbReference type="SAM" id="SignalP"/>
    </source>
</evidence>
<dbReference type="Proteomes" id="UP000192247">
    <property type="component" value="Unassembled WGS sequence"/>
</dbReference>
<proteinExistence type="predicted"/>